<keyword evidence="3" id="KW-0813">Transport</keyword>
<dbReference type="Pfam" id="PF10240">
    <property type="entry name" value="DUF2464"/>
    <property type="match status" value="1"/>
</dbReference>
<evidence type="ECO:0000259" key="9">
    <source>
        <dbReference type="PROSITE" id="PS51498"/>
    </source>
</evidence>
<dbReference type="PANTHER" id="PTHR31547:SF1">
    <property type="entry name" value="MULTIVESICULAR BODY SUBUNIT 12B"/>
    <property type="match status" value="1"/>
</dbReference>
<dbReference type="InterPro" id="IPR023341">
    <property type="entry name" value="MABP"/>
</dbReference>
<keyword evidence="5" id="KW-0653">Protein transport</keyword>
<dbReference type="WBParaSite" id="nRc.2.0.1.t22392-RA">
    <property type="protein sequence ID" value="nRc.2.0.1.t22392-RA"/>
    <property type="gene ID" value="nRc.2.0.1.g22392"/>
</dbReference>
<dbReference type="PROSITE" id="PS51498">
    <property type="entry name" value="MABP"/>
    <property type="match status" value="1"/>
</dbReference>
<dbReference type="InterPro" id="IPR040297">
    <property type="entry name" value="MVB12B"/>
</dbReference>
<dbReference type="InterPro" id="IPR023340">
    <property type="entry name" value="UMA"/>
</dbReference>
<feature type="domain" description="MABP" evidence="9">
    <location>
        <begin position="4"/>
        <end position="152"/>
    </location>
</feature>
<dbReference type="GO" id="GO:0031902">
    <property type="term" value="C:late endosome membrane"/>
    <property type="evidence" value="ECO:0007669"/>
    <property type="project" value="UniProtKB-SubCell"/>
</dbReference>
<evidence type="ECO:0000256" key="3">
    <source>
        <dbReference type="ARBA" id="ARBA00022448"/>
    </source>
</evidence>
<evidence type="ECO:0000313" key="11">
    <source>
        <dbReference type="WBParaSite" id="nRc.2.0.1.t22392-RA"/>
    </source>
</evidence>
<protein>
    <submittedName>
        <fullName evidence="11">Multivesicular body subunit 12A</fullName>
    </submittedName>
</protein>
<dbReference type="PROSITE" id="PS51497">
    <property type="entry name" value="UMA"/>
    <property type="match status" value="1"/>
</dbReference>
<comment type="similarity">
    <text evidence="2">Belongs to the MVB12 family.</text>
</comment>
<evidence type="ECO:0000256" key="7">
    <source>
        <dbReference type="ARBA" id="ARBA00053101"/>
    </source>
</evidence>
<dbReference type="GO" id="GO:0046755">
    <property type="term" value="P:viral budding"/>
    <property type="evidence" value="ECO:0007669"/>
    <property type="project" value="TreeGrafter"/>
</dbReference>
<feature type="domain" description="UMA" evidence="8">
    <location>
        <begin position="236"/>
        <end position="278"/>
    </location>
</feature>
<dbReference type="GO" id="GO:0042058">
    <property type="term" value="P:regulation of epidermal growth factor receptor signaling pathway"/>
    <property type="evidence" value="ECO:0007669"/>
    <property type="project" value="TreeGrafter"/>
</dbReference>
<dbReference type="FunFam" id="2.100.10.50:FF:000002">
    <property type="entry name" value="Multivesicular body subunit 12B"/>
    <property type="match status" value="1"/>
</dbReference>
<evidence type="ECO:0000313" key="10">
    <source>
        <dbReference type="Proteomes" id="UP000887565"/>
    </source>
</evidence>
<dbReference type="Proteomes" id="UP000887565">
    <property type="component" value="Unplaced"/>
</dbReference>
<evidence type="ECO:0000256" key="5">
    <source>
        <dbReference type="ARBA" id="ARBA00022927"/>
    </source>
</evidence>
<accession>A0A915J7F5</accession>
<evidence type="ECO:0000256" key="4">
    <source>
        <dbReference type="ARBA" id="ARBA00022753"/>
    </source>
</evidence>
<dbReference type="GO" id="GO:0015031">
    <property type="term" value="P:protein transport"/>
    <property type="evidence" value="ECO:0007669"/>
    <property type="project" value="UniProtKB-KW"/>
</dbReference>
<dbReference type="InterPro" id="IPR018798">
    <property type="entry name" value="MVB12A/B"/>
</dbReference>
<evidence type="ECO:0000256" key="2">
    <source>
        <dbReference type="ARBA" id="ARBA00010432"/>
    </source>
</evidence>
<sequence length="283" mass="31391">MATENPITEICIISDKNRCPPNFTVVSRAYDDSSFDGDLWKDSLFSFSRIYRYVCFSKLVPVNCYTCNVIAEIALVNDKDHVPTGFTPIDYTIDTKEKALRKKILCIRSVPREFAVDAVSDFMILARQKRPPPLYTIAGELEGLLLCYKYGVIPPNFPNLNSPDLTRPTSDSYSSLPYPIHPLTHGSAFGPSTPTSMASPQPQVVDSRSSQLNGIQSATNYGRQSSLSSSVHSTGIEGLPFELNPRIKSTKNKKVLPVIKPLSVDEFDYDFSIESTVLVDGFS</sequence>
<comment type="function">
    <text evidence="7">Component of the ESCRT-I complex, a regulator of vesicular trafficking process. Required for the sorting of endocytic ubiquitinated cargos into multivesicular bodies.</text>
</comment>
<reference evidence="11" key="1">
    <citation type="submission" date="2022-11" db="UniProtKB">
        <authorList>
            <consortium name="WormBaseParasite"/>
        </authorList>
    </citation>
    <scope>IDENTIFICATION</scope>
</reference>
<evidence type="ECO:0000256" key="6">
    <source>
        <dbReference type="ARBA" id="ARBA00023136"/>
    </source>
</evidence>
<name>A0A915J7F5_ROMCU</name>
<dbReference type="Gene3D" id="2.100.10.50">
    <property type="match status" value="1"/>
</dbReference>
<dbReference type="GO" id="GO:0000813">
    <property type="term" value="C:ESCRT I complex"/>
    <property type="evidence" value="ECO:0007669"/>
    <property type="project" value="InterPro"/>
</dbReference>
<dbReference type="OMA" id="QTTRYLC"/>
<dbReference type="AlphaFoldDB" id="A0A915J7F5"/>
<organism evidence="10 11">
    <name type="scientific">Romanomermis culicivorax</name>
    <name type="common">Nematode worm</name>
    <dbReference type="NCBI Taxonomy" id="13658"/>
    <lineage>
        <taxon>Eukaryota</taxon>
        <taxon>Metazoa</taxon>
        <taxon>Ecdysozoa</taxon>
        <taxon>Nematoda</taxon>
        <taxon>Enoplea</taxon>
        <taxon>Dorylaimia</taxon>
        <taxon>Mermithida</taxon>
        <taxon>Mermithoidea</taxon>
        <taxon>Mermithidae</taxon>
        <taxon>Romanomermis</taxon>
    </lineage>
</organism>
<evidence type="ECO:0000256" key="1">
    <source>
        <dbReference type="ARBA" id="ARBA00004633"/>
    </source>
</evidence>
<dbReference type="GO" id="GO:0019075">
    <property type="term" value="P:virus maturation"/>
    <property type="evidence" value="ECO:0007669"/>
    <property type="project" value="TreeGrafter"/>
</dbReference>
<evidence type="ECO:0000259" key="8">
    <source>
        <dbReference type="PROSITE" id="PS51497"/>
    </source>
</evidence>
<keyword evidence="10" id="KW-1185">Reference proteome</keyword>
<comment type="subcellular location">
    <subcellularLocation>
        <location evidence="1">Late endosome membrane</location>
        <topology evidence="1">Peripheral membrane protein</topology>
    </subcellularLocation>
</comment>
<keyword evidence="4" id="KW-0967">Endosome</keyword>
<keyword evidence="6" id="KW-0472">Membrane</keyword>
<dbReference type="PANTHER" id="PTHR31547">
    <property type="entry name" value="MULTIVESICULAR BODY SUBUNIT 12B"/>
    <property type="match status" value="1"/>
</dbReference>
<proteinExistence type="inferred from homology"/>